<dbReference type="InterPro" id="IPR036282">
    <property type="entry name" value="Glutathione-S-Trfase_C_sf"/>
</dbReference>
<dbReference type="OrthoDB" id="9797500at2"/>
<gene>
    <name evidence="3" type="ORF">FCL40_05255</name>
</gene>
<dbReference type="InterPro" id="IPR034345">
    <property type="entry name" value="Gtt2-like_N"/>
</dbReference>
<dbReference type="RefSeq" id="WP_136852044.1">
    <property type="nucleotide sequence ID" value="NZ_SWCI01000002.1"/>
</dbReference>
<proteinExistence type="predicted"/>
<dbReference type="InterPro" id="IPR004045">
    <property type="entry name" value="Glutathione_S-Trfase_N"/>
</dbReference>
<dbReference type="InterPro" id="IPR010987">
    <property type="entry name" value="Glutathione-S-Trfase_C-like"/>
</dbReference>
<dbReference type="Gene3D" id="1.20.1050.10">
    <property type="match status" value="1"/>
</dbReference>
<dbReference type="CDD" id="cd03051">
    <property type="entry name" value="GST_N_GTT2_like"/>
    <property type="match status" value="1"/>
</dbReference>
<organism evidence="3 4">
    <name type="scientific">Ferrimonas sediminicola</name>
    <dbReference type="NCBI Taxonomy" id="2569538"/>
    <lineage>
        <taxon>Bacteria</taxon>
        <taxon>Pseudomonadati</taxon>
        <taxon>Pseudomonadota</taxon>
        <taxon>Gammaproteobacteria</taxon>
        <taxon>Alteromonadales</taxon>
        <taxon>Ferrimonadaceae</taxon>
        <taxon>Ferrimonas</taxon>
    </lineage>
</organism>
<dbReference type="InterPro" id="IPR036249">
    <property type="entry name" value="Thioredoxin-like_sf"/>
</dbReference>
<accession>A0A4U1BJ48</accession>
<evidence type="ECO:0000259" key="1">
    <source>
        <dbReference type="PROSITE" id="PS50404"/>
    </source>
</evidence>
<dbReference type="GO" id="GO:0016740">
    <property type="term" value="F:transferase activity"/>
    <property type="evidence" value="ECO:0007669"/>
    <property type="project" value="UniProtKB-KW"/>
</dbReference>
<evidence type="ECO:0000313" key="4">
    <source>
        <dbReference type="Proteomes" id="UP000305674"/>
    </source>
</evidence>
<sequence length="200" mass="22449">MKIHQMAPTPNCLRVSLFLAEAGLEVPRQEVNIREGENLSPEFRRLSANGLVPVLELDDGTTLCESLAICRYFDAIGPTGLFGHTPLEQGLVEMWTRLVEHQGLIPAFQAFRNLTGVYADRETCVEAWGQESKSRLYAFLPKLESRLAQATYLAGDRFSVADITAWTLLAFMARAGFDLDQDYPNIARWRARVASRPAFQ</sequence>
<dbReference type="Gene3D" id="3.40.30.10">
    <property type="entry name" value="Glutaredoxin"/>
    <property type="match status" value="1"/>
</dbReference>
<feature type="domain" description="GST C-terminal" evidence="2">
    <location>
        <begin position="85"/>
        <end position="200"/>
    </location>
</feature>
<keyword evidence="4" id="KW-1185">Reference proteome</keyword>
<dbReference type="PANTHER" id="PTHR44051">
    <property type="entry name" value="GLUTATHIONE S-TRANSFERASE-RELATED"/>
    <property type="match status" value="1"/>
</dbReference>
<dbReference type="PROSITE" id="PS50404">
    <property type="entry name" value="GST_NTER"/>
    <property type="match status" value="1"/>
</dbReference>
<dbReference type="AlphaFoldDB" id="A0A4U1BJ48"/>
<reference evidence="3 4" key="1">
    <citation type="submission" date="2019-04" db="EMBL/GenBank/DDBJ databases">
        <authorList>
            <person name="Hwang J.C."/>
        </authorList>
    </citation>
    <scope>NUCLEOTIDE SEQUENCE [LARGE SCALE GENOMIC DNA]</scope>
    <source>
        <strain evidence="3 4">IMCC35001</strain>
    </source>
</reference>
<dbReference type="SUPFAM" id="SSF52833">
    <property type="entry name" value="Thioredoxin-like"/>
    <property type="match status" value="1"/>
</dbReference>
<comment type="caution">
    <text evidence="3">The sequence shown here is derived from an EMBL/GenBank/DDBJ whole genome shotgun (WGS) entry which is preliminary data.</text>
</comment>
<protein>
    <submittedName>
        <fullName evidence="3">Glutathione S-transferase</fullName>
    </submittedName>
</protein>
<dbReference type="PANTHER" id="PTHR44051:SF2">
    <property type="entry name" value="HYPOTHETICAL GLUTATHIONE S-TRANSFERASE LIKE PROTEIN"/>
    <property type="match status" value="1"/>
</dbReference>
<evidence type="ECO:0000259" key="2">
    <source>
        <dbReference type="PROSITE" id="PS50405"/>
    </source>
</evidence>
<evidence type="ECO:0000313" key="3">
    <source>
        <dbReference type="EMBL" id="TKB50559.1"/>
    </source>
</evidence>
<dbReference type="Pfam" id="PF13409">
    <property type="entry name" value="GST_N_2"/>
    <property type="match status" value="1"/>
</dbReference>
<dbReference type="InterPro" id="IPR004046">
    <property type="entry name" value="GST_C"/>
</dbReference>
<dbReference type="EMBL" id="SWCI01000002">
    <property type="protein sequence ID" value="TKB50559.1"/>
    <property type="molecule type" value="Genomic_DNA"/>
</dbReference>
<dbReference type="SFLD" id="SFLDS00019">
    <property type="entry name" value="Glutathione_Transferase_(cytos"/>
    <property type="match status" value="1"/>
</dbReference>
<dbReference type="Pfam" id="PF00043">
    <property type="entry name" value="GST_C"/>
    <property type="match status" value="1"/>
</dbReference>
<dbReference type="PROSITE" id="PS50405">
    <property type="entry name" value="GST_CTER"/>
    <property type="match status" value="1"/>
</dbReference>
<dbReference type="Proteomes" id="UP000305674">
    <property type="component" value="Unassembled WGS sequence"/>
</dbReference>
<name>A0A4U1BJ48_9GAMM</name>
<dbReference type="InterPro" id="IPR040079">
    <property type="entry name" value="Glutathione_S-Trfase"/>
</dbReference>
<feature type="domain" description="GST N-terminal" evidence="1">
    <location>
        <begin position="1"/>
        <end position="81"/>
    </location>
</feature>
<dbReference type="SFLD" id="SFLDG00358">
    <property type="entry name" value="Main_(cytGST)"/>
    <property type="match status" value="1"/>
</dbReference>
<keyword evidence="3" id="KW-0808">Transferase</keyword>
<dbReference type="SUPFAM" id="SSF47616">
    <property type="entry name" value="GST C-terminal domain-like"/>
    <property type="match status" value="1"/>
</dbReference>